<reference evidence="1 2" key="1">
    <citation type="journal article" date="2019" name="Genome Biol. Evol.">
        <title>Insights into the evolution of the New World diploid cottons (Gossypium, subgenus Houzingenia) based on genome sequencing.</title>
        <authorList>
            <person name="Grover C.E."/>
            <person name="Arick M.A. 2nd"/>
            <person name="Thrash A."/>
            <person name="Conover J.L."/>
            <person name="Sanders W.S."/>
            <person name="Peterson D.G."/>
            <person name="Frelichowski J.E."/>
            <person name="Scheffler J.A."/>
            <person name="Scheffler B.E."/>
            <person name="Wendel J.F."/>
        </authorList>
    </citation>
    <scope>NUCLEOTIDE SEQUENCE [LARGE SCALE GENOMIC DNA]</scope>
    <source>
        <strain evidence="1">8</strain>
        <tissue evidence="1">Leaf</tissue>
    </source>
</reference>
<dbReference type="EMBL" id="JABEZZ010000013">
    <property type="protein sequence ID" value="MBA0602613.1"/>
    <property type="molecule type" value="Genomic_DNA"/>
</dbReference>
<gene>
    <name evidence="1" type="ORF">Gorai_002788</name>
</gene>
<sequence>MWALVPIAFFGSLSGNFTLYQKLRFFAGVLAMTFCLRTKIFLKSGRSLIACALVVGARRRLSFMR</sequence>
<dbReference type="Proteomes" id="UP000593578">
    <property type="component" value="Unassembled WGS sequence"/>
</dbReference>
<organism evidence="1 2">
    <name type="scientific">Gossypium raimondii</name>
    <name type="common">Peruvian cotton</name>
    <name type="synonym">Gossypium klotzschianum subsp. raimondii</name>
    <dbReference type="NCBI Taxonomy" id="29730"/>
    <lineage>
        <taxon>Eukaryota</taxon>
        <taxon>Viridiplantae</taxon>
        <taxon>Streptophyta</taxon>
        <taxon>Embryophyta</taxon>
        <taxon>Tracheophyta</taxon>
        <taxon>Spermatophyta</taxon>
        <taxon>Magnoliopsida</taxon>
        <taxon>eudicotyledons</taxon>
        <taxon>Gunneridae</taxon>
        <taxon>Pentapetalae</taxon>
        <taxon>rosids</taxon>
        <taxon>malvids</taxon>
        <taxon>Malvales</taxon>
        <taxon>Malvaceae</taxon>
        <taxon>Malvoideae</taxon>
        <taxon>Gossypium</taxon>
    </lineage>
</organism>
<accession>A0A7J8QMN9</accession>
<protein>
    <submittedName>
        <fullName evidence="1">Uncharacterized protein</fullName>
    </submittedName>
</protein>
<comment type="caution">
    <text evidence="1">The sequence shown here is derived from an EMBL/GenBank/DDBJ whole genome shotgun (WGS) entry which is preliminary data.</text>
</comment>
<proteinExistence type="predicted"/>
<evidence type="ECO:0000313" key="1">
    <source>
        <dbReference type="EMBL" id="MBA0602613.1"/>
    </source>
</evidence>
<dbReference type="AlphaFoldDB" id="A0A7J8QMN9"/>
<evidence type="ECO:0000313" key="2">
    <source>
        <dbReference type="Proteomes" id="UP000593578"/>
    </source>
</evidence>
<name>A0A7J8QMN9_GOSRA</name>